<keyword evidence="3" id="KW-1185">Reference proteome</keyword>
<evidence type="ECO:0000256" key="1">
    <source>
        <dbReference type="SAM" id="MobiDB-lite"/>
    </source>
</evidence>
<proteinExistence type="predicted"/>
<organism evidence="2 3">
    <name type="scientific">Kitasatospora gansuensis</name>
    <dbReference type="NCBI Taxonomy" id="258050"/>
    <lineage>
        <taxon>Bacteria</taxon>
        <taxon>Bacillati</taxon>
        <taxon>Actinomycetota</taxon>
        <taxon>Actinomycetes</taxon>
        <taxon>Kitasatosporales</taxon>
        <taxon>Streptomycetaceae</taxon>
        <taxon>Kitasatospora</taxon>
    </lineage>
</organism>
<dbReference type="RefSeq" id="WP_184920004.1">
    <property type="nucleotide sequence ID" value="NZ_JACHJR010000001.1"/>
</dbReference>
<protein>
    <submittedName>
        <fullName evidence="2">Uncharacterized protein</fullName>
    </submittedName>
</protein>
<dbReference type="Proteomes" id="UP000573327">
    <property type="component" value="Unassembled WGS sequence"/>
</dbReference>
<dbReference type="EMBL" id="JACHJR010000001">
    <property type="protein sequence ID" value="MBB4949573.1"/>
    <property type="molecule type" value="Genomic_DNA"/>
</dbReference>
<accession>A0A7W7WJW0</accession>
<comment type="caution">
    <text evidence="2">The sequence shown here is derived from an EMBL/GenBank/DDBJ whole genome shotgun (WGS) entry which is preliminary data.</text>
</comment>
<feature type="region of interest" description="Disordered" evidence="1">
    <location>
        <begin position="49"/>
        <end position="77"/>
    </location>
</feature>
<evidence type="ECO:0000313" key="3">
    <source>
        <dbReference type="Proteomes" id="UP000573327"/>
    </source>
</evidence>
<gene>
    <name evidence="2" type="ORF">F4556_005108</name>
</gene>
<name>A0A7W7WJW0_9ACTN</name>
<feature type="compositionally biased region" description="Polar residues" evidence="1">
    <location>
        <begin position="61"/>
        <end position="72"/>
    </location>
</feature>
<dbReference type="AlphaFoldDB" id="A0A7W7WJW0"/>
<reference evidence="2 3" key="1">
    <citation type="submission" date="2020-08" db="EMBL/GenBank/DDBJ databases">
        <title>Sequencing the genomes of 1000 actinobacteria strains.</title>
        <authorList>
            <person name="Klenk H.-P."/>
        </authorList>
    </citation>
    <scope>NUCLEOTIDE SEQUENCE [LARGE SCALE GENOMIC DNA]</scope>
    <source>
        <strain evidence="2 3">DSM 44786</strain>
    </source>
</reference>
<sequence>MTSHTYTGPTDYCTDDGWFPGPHVTDAPILTVTPITFEAPTQPAVRLTIANPRPTGPRELTTAQWGTPTTWQPHRHPDHDRATDIVTALTTAGIPAHLHHTPDGQPGALLHIRYRRDRYAQLVITATTTLTWTVHRPTNTRPTAHPWLDTQPADVPARVRQLCLLLNARILRTSPTDAVPRQPLHP</sequence>
<evidence type="ECO:0000313" key="2">
    <source>
        <dbReference type="EMBL" id="MBB4949573.1"/>
    </source>
</evidence>